<sequence length="89" mass="9833">MLSDLLEIRKRLSRVGVIEMKLILVVLLILLFSTFASAFPVAPIDGDTVNFRNPFFSFPHDSVVCGNDNCVRVCPEAFCVIEVVTNVGC</sequence>
<gene>
    <name evidence="1" type="ORF">LCGC14_2888520</name>
</gene>
<evidence type="ECO:0000313" key="1">
    <source>
        <dbReference type="EMBL" id="KKK73963.1"/>
    </source>
</evidence>
<proteinExistence type="predicted"/>
<comment type="caution">
    <text evidence="1">The sequence shown here is derived from an EMBL/GenBank/DDBJ whole genome shotgun (WGS) entry which is preliminary data.</text>
</comment>
<protein>
    <submittedName>
        <fullName evidence="1">Uncharacterized protein</fullName>
    </submittedName>
</protein>
<accession>A0A0F8XY90</accession>
<reference evidence="1" key="1">
    <citation type="journal article" date="2015" name="Nature">
        <title>Complex archaea that bridge the gap between prokaryotes and eukaryotes.</title>
        <authorList>
            <person name="Spang A."/>
            <person name="Saw J.H."/>
            <person name="Jorgensen S.L."/>
            <person name="Zaremba-Niedzwiedzka K."/>
            <person name="Martijn J."/>
            <person name="Lind A.E."/>
            <person name="van Eijk R."/>
            <person name="Schleper C."/>
            <person name="Guy L."/>
            <person name="Ettema T.J."/>
        </authorList>
    </citation>
    <scope>NUCLEOTIDE SEQUENCE</scope>
</reference>
<organism evidence="1">
    <name type="scientific">marine sediment metagenome</name>
    <dbReference type="NCBI Taxonomy" id="412755"/>
    <lineage>
        <taxon>unclassified sequences</taxon>
        <taxon>metagenomes</taxon>
        <taxon>ecological metagenomes</taxon>
    </lineage>
</organism>
<dbReference type="AlphaFoldDB" id="A0A0F8XY90"/>
<name>A0A0F8XY90_9ZZZZ</name>
<dbReference type="EMBL" id="LAZR01056544">
    <property type="protein sequence ID" value="KKK73963.1"/>
    <property type="molecule type" value="Genomic_DNA"/>
</dbReference>